<dbReference type="Proteomes" id="UP000005940">
    <property type="component" value="Chromosome"/>
</dbReference>
<name>I2MTC8_STRT9</name>
<keyword evidence="4" id="KW-0812">Transmembrane</keyword>
<evidence type="ECO:0000256" key="3">
    <source>
        <dbReference type="SAM" id="MobiDB-lite"/>
    </source>
</evidence>
<evidence type="ECO:0000313" key="7">
    <source>
        <dbReference type="Proteomes" id="UP000005940"/>
    </source>
</evidence>
<keyword evidence="7" id="KW-1185">Reference proteome</keyword>
<sequence length="383" mass="39858">MLDSEATTPVPQAEAEREEERAPAPRRRRGLRAVIGGTTVLAVGAAGTFLVVRDDQGSSSQDSSSLPTATVTRTDLVNTSDVDGTLGYEGSSTVLGPGGGRITWLPEGGDVVKRGQRVYAVDSRDVPLFYGSTPFWRELKSEVTKGVDVLELERNLKALGYGGGLAVDRLFTWRTEEAVKKWQKDLGVKQTGIVKPDDVTVQRGAIRVTKVQAVLGAPAGGVVLTGSGTARLVTVNLPVGDQSMARKGAKVRITLPGGKETTGRISAVGTVATAGTTNSDSQTGEGTENATIPVYVTLDKPASAGTLDSAPATVGFTSTERKNVLAVPVNALLASSEGTYSVKVVDSSGDARSVPVKLGVFDGNKVEVQGSLTPGQKVQVPRS</sequence>
<dbReference type="EMBL" id="CP029159">
    <property type="protein sequence ID" value="QKM71206.1"/>
    <property type="molecule type" value="Genomic_DNA"/>
</dbReference>
<protein>
    <submittedName>
        <fullName evidence="6">Peptidoglycan-binding protein</fullName>
    </submittedName>
</protein>
<feature type="compositionally biased region" description="Polar residues" evidence="3">
    <location>
        <begin position="1"/>
        <end position="10"/>
    </location>
</feature>
<dbReference type="InterPro" id="IPR002477">
    <property type="entry name" value="Peptidoglycan-bd-like"/>
</dbReference>
<accession>I2MTC8</accession>
<keyword evidence="4" id="KW-1133">Transmembrane helix</keyword>
<dbReference type="InterPro" id="IPR036366">
    <property type="entry name" value="PGBDSf"/>
</dbReference>
<dbReference type="Pfam" id="PF01471">
    <property type="entry name" value="PG_binding_1"/>
    <property type="match status" value="1"/>
</dbReference>
<dbReference type="GO" id="GO:0030313">
    <property type="term" value="C:cell envelope"/>
    <property type="evidence" value="ECO:0007669"/>
    <property type="project" value="UniProtKB-SubCell"/>
</dbReference>
<dbReference type="Gene3D" id="2.40.420.20">
    <property type="match status" value="1"/>
</dbReference>
<evidence type="ECO:0000313" key="6">
    <source>
        <dbReference type="EMBL" id="QKM71206.1"/>
    </source>
</evidence>
<dbReference type="InterPro" id="IPR050465">
    <property type="entry name" value="UPF0194_transport"/>
</dbReference>
<organism evidence="6 7">
    <name type="scientific">Streptomyces tsukubensis (strain DSM 42081 / NBRC 108919 / NRRL 18488 / 9993)</name>
    <dbReference type="NCBI Taxonomy" id="1114943"/>
    <lineage>
        <taxon>Bacteria</taxon>
        <taxon>Bacillati</taxon>
        <taxon>Actinomycetota</taxon>
        <taxon>Actinomycetes</taxon>
        <taxon>Kitasatosporales</taxon>
        <taxon>Streptomycetaceae</taxon>
        <taxon>Streptomyces</taxon>
    </lineage>
</organism>
<dbReference type="Gene3D" id="1.10.101.10">
    <property type="entry name" value="PGBD-like superfamily/PGBD"/>
    <property type="match status" value="1"/>
</dbReference>
<keyword evidence="2" id="KW-0175">Coiled coil</keyword>
<dbReference type="RefSeq" id="WP_006351008.1">
    <property type="nucleotide sequence ID" value="NZ_CP029159.1"/>
</dbReference>
<gene>
    <name evidence="6" type="ORF">STSU_032945</name>
</gene>
<evidence type="ECO:0000256" key="2">
    <source>
        <dbReference type="ARBA" id="ARBA00023054"/>
    </source>
</evidence>
<evidence type="ECO:0000256" key="1">
    <source>
        <dbReference type="ARBA" id="ARBA00004196"/>
    </source>
</evidence>
<dbReference type="PANTHER" id="PTHR32347:SF23">
    <property type="entry name" value="BLL5650 PROTEIN"/>
    <property type="match status" value="1"/>
</dbReference>
<dbReference type="PANTHER" id="PTHR32347">
    <property type="entry name" value="EFFLUX SYSTEM COMPONENT YKNX-RELATED"/>
    <property type="match status" value="1"/>
</dbReference>
<comment type="subcellular location">
    <subcellularLocation>
        <location evidence="1">Cell envelope</location>
    </subcellularLocation>
</comment>
<reference evidence="6 7" key="1">
    <citation type="journal article" date="2012" name="J. Bacteriol.">
        <title>Draft genome of Streptomyces tsukubaensis NRRL 18488, the producer of the clinically important immunosuppressant tacrolimus (FK506).</title>
        <authorList>
            <person name="Barreiro C."/>
            <person name="Prieto C."/>
            <person name="Sola-Landa A."/>
            <person name="Solera E."/>
            <person name="Martinez-Castro M."/>
            <person name="Perez-Redondo R."/>
            <person name="Garcia-Estrada C."/>
            <person name="Aparicio J.F."/>
            <person name="Fernandez-Martinez L.T."/>
            <person name="Santos-Aberturas J."/>
            <person name="Salehi-Najafabadi Z."/>
            <person name="Rodriguez-Garcia A."/>
            <person name="Tauch A."/>
            <person name="Martin J.F."/>
        </authorList>
    </citation>
    <scope>NUCLEOTIDE SEQUENCE [LARGE SCALE GENOMIC DNA]</scope>
    <source>
        <strain evidence="7">DSM 42081 / NBRC 108919 / NRRL 18488 / 9993</strain>
    </source>
</reference>
<proteinExistence type="predicted"/>
<dbReference type="SUPFAM" id="SSF47090">
    <property type="entry name" value="PGBD-like"/>
    <property type="match status" value="1"/>
</dbReference>
<evidence type="ECO:0000259" key="5">
    <source>
        <dbReference type="Pfam" id="PF01471"/>
    </source>
</evidence>
<feature type="compositionally biased region" description="Basic and acidic residues" evidence="3">
    <location>
        <begin position="14"/>
        <end position="23"/>
    </location>
</feature>
<feature type="transmembrane region" description="Helical" evidence="4">
    <location>
        <begin position="31"/>
        <end position="52"/>
    </location>
</feature>
<dbReference type="InterPro" id="IPR036365">
    <property type="entry name" value="PGBD-like_sf"/>
</dbReference>
<keyword evidence="4" id="KW-0472">Membrane</keyword>
<feature type="domain" description="Peptidoglycan binding-like" evidence="5">
    <location>
        <begin position="146"/>
        <end position="194"/>
    </location>
</feature>
<evidence type="ECO:0000256" key="4">
    <source>
        <dbReference type="SAM" id="Phobius"/>
    </source>
</evidence>
<feature type="region of interest" description="Disordered" evidence="3">
    <location>
        <begin position="1"/>
        <end position="29"/>
    </location>
</feature>
<dbReference type="AlphaFoldDB" id="I2MTC8"/>